<proteinExistence type="predicted"/>
<reference evidence="2" key="1">
    <citation type="submission" date="2021-01" db="EMBL/GenBank/DDBJ databases">
        <authorList>
            <consortium name="Genoscope - CEA"/>
            <person name="William W."/>
        </authorList>
    </citation>
    <scope>NUCLEOTIDE SEQUENCE</scope>
</reference>
<evidence type="ECO:0008006" key="4">
    <source>
        <dbReference type="Google" id="ProtNLM"/>
    </source>
</evidence>
<protein>
    <recommendedName>
        <fullName evidence="4">Transmembrane protein</fullName>
    </recommendedName>
</protein>
<gene>
    <name evidence="2" type="ORF">PSON_ATCC_30995.1.T1060031</name>
</gene>
<evidence type="ECO:0000256" key="1">
    <source>
        <dbReference type="SAM" id="Phobius"/>
    </source>
</evidence>
<accession>A0A8S1QIT8</accession>
<name>A0A8S1QIT8_9CILI</name>
<keyword evidence="3" id="KW-1185">Reference proteome</keyword>
<dbReference type="AlphaFoldDB" id="A0A8S1QIT8"/>
<feature type="transmembrane region" description="Helical" evidence="1">
    <location>
        <begin position="29"/>
        <end position="48"/>
    </location>
</feature>
<dbReference type="Proteomes" id="UP000692954">
    <property type="component" value="Unassembled WGS sequence"/>
</dbReference>
<organism evidence="2 3">
    <name type="scientific">Paramecium sonneborni</name>
    <dbReference type="NCBI Taxonomy" id="65129"/>
    <lineage>
        <taxon>Eukaryota</taxon>
        <taxon>Sar</taxon>
        <taxon>Alveolata</taxon>
        <taxon>Ciliophora</taxon>
        <taxon>Intramacronucleata</taxon>
        <taxon>Oligohymenophorea</taxon>
        <taxon>Peniculida</taxon>
        <taxon>Parameciidae</taxon>
        <taxon>Paramecium</taxon>
    </lineage>
</organism>
<evidence type="ECO:0000313" key="3">
    <source>
        <dbReference type="Proteomes" id="UP000692954"/>
    </source>
</evidence>
<comment type="caution">
    <text evidence="2">The sequence shown here is derived from an EMBL/GenBank/DDBJ whole genome shotgun (WGS) entry which is preliminary data.</text>
</comment>
<dbReference type="EMBL" id="CAJJDN010000106">
    <property type="protein sequence ID" value="CAD8114480.1"/>
    <property type="molecule type" value="Genomic_DNA"/>
</dbReference>
<keyword evidence="1" id="KW-0812">Transmembrane</keyword>
<sequence>MVDQHINELVKLQCLILSFIKIIHQISRLILVFLTQMIIIGIFGRNYFPGMLHFNEEDNCSKQGSQIYQQQILILQFRKIIIM</sequence>
<keyword evidence="1" id="KW-1133">Transmembrane helix</keyword>
<keyword evidence="1" id="KW-0472">Membrane</keyword>
<evidence type="ECO:0000313" key="2">
    <source>
        <dbReference type="EMBL" id="CAD8114480.1"/>
    </source>
</evidence>